<feature type="compositionally biased region" description="Low complexity" evidence="1">
    <location>
        <begin position="743"/>
        <end position="761"/>
    </location>
</feature>
<evidence type="ECO:0000313" key="3">
    <source>
        <dbReference type="EMBL" id="WAS93150.1"/>
    </source>
</evidence>
<dbReference type="PANTHER" id="PTHR32305">
    <property type="match status" value="1"/>
</dbReference>
<proteinExistence type="predicted"/>
<feature type="compositionally biased region" description="Polar residues" evidence="1">
    <location>
        <begin position="706"/>
        <end position="719"/>
    </location>
</feature>
<dbReference type="PRINTS" id="PR00394">
    <property type="entry name" value="RHSPROTEIN"/>
</dbReference>
<feature type="domain" description="Insecticide toxin TcdB middle/N-terminal" evidence="2">
    <location>
        <begin position="53"/>
        <end position="144"/>
    </location>
</feature>
<keyword evidence="4" id="KW-1185">Reference proteome</keyword>
<evidence type="ECO:0000259" key="2">
    <source>
        <dbReference type="Pfam" id="PF12256"/>
    </source>
</evidence>
<feature type="compositionally biased region" description="Polar residues" evidence="1">
    <location>
        <begin position="779"/>
        <end position="793"/>
    </location>
</feature>
<dbReference type="Pfam" id="PF12256">
    <property type="entry name" value="TcdB_toxin_midN"/>
    <property type="match status" value="1"/>
</dbReference>
<dbReference type="NCBIfam" id="TIGR03696">
    <property type="entry name" value="Rhs_assc_core"/>
    <property type="match status" value="1"/>
</dbReference>
<dbReference type="EMBL" id="CP114040">
    <property type="protein sequence ID" value="WAS93150.1"/>
    <property type="molecule type" value="Genomic_DNA"/>
</dbReference>
<evidence type="ECO:0000313" key="4">
    <source>
        <dbReference type="Proteomes" id="UP001164459"/>
    </source>
</evidence>
<dbReference type="Proteomes" id="UP001164459">
    <property type="component" value="Chromosome"/>
</dbReference>
<dbReference type="Gene3D" id="2.180.10.10">
    <property type="entry name" value="RHS repeat-associated core"/>
    <property type="match status" value="1"/>
</dbReference>
<protein>
    <recommendedName>
        <fullName evidence="2">Insecticide toxin TcdB middle/N-terminal domain-containing protein</fullName>
    </recommendedName>
</protein>
<evidence type="ECO:0000256" key="1">
    <source>
        <dbReference type="SAM" id="MobiDB-lite"/>
    </source>
</evidence>
<dbReference type="InterPro" id="IPR050708">
    <property type="entry name" value="T6SS_VgrG/RHS"/>
</dbReference>
<accession>A0ABY7H1N4</accession>
<dbReference type="InterPro" id="IPR022385">
    <property type="entry name" value="Rhs_assc_core"/>
</dbReference>
<reference evidence="3" key="1">
    <citation type="submission" date="2022-11" db="EMBL/GenBank/DDBJ databases">
        <title>Minimal conservation of predation-associated metabolite biosynthetic gene clusters underscores biosynthetic potential of Myxococcota including descriptions for ten novel species: Archangium lansinium sp. nov., Myxococcus landrumus sp. nov., Nannocystis bai.</title>
        <authorList>
            <person name="Ahearne A."/>
            <person name="Stevens C."/>
            <person name="Dowd S."/>
        </authorList>
    </citation>
    <scope>NUCLEOTIDE SEQUENCE</scope>
    <source>
        <strain evidence="3">Fl3</strain>
    </source>
</reference>
<organism evidence="3 4">
    <name type="scientific">Nannocystis punicea</name>
    <dbReference type="NCBI Taxonomy" id="2995304"/>
    <lineage>
        <taxon>Bacteria</taxon>
        <taxon>Pseudomonadati</taxon>
        <taxon>Myxococcota</taxon>
        <taxon>Polyangia</taxon>
        <taxon>Nannocystales</taxon>
        <taxon>Nannocystaceae</taxon>
        <taxon>Nannocystis</taxon>
    </lineage>
</organism>
<dbReference type="InterPro" id="IPR022045">
    <property type="entry name" value="TcdB_toxin_mid/N"/>
</dbReference>
<name>A0ABY7H1N4_9BACT</name>
<dbReference type="PANTHER" id="PTHR32305:SF15">
    <property type="entry name" value="PROTEIN RHSA-RELATED"/>
    <property type="match status" value="1"/>
</dbReference>
<dbReference type="RefSeq" id="WP_269035476.1">
    <property type="nucleotide sequence ID" value="NZ_CP114040.1"/>
</dbReference>
<gene>
    <name evidence="3" type="ORF">O0S08_43865</name>
</gene>
<feature type="region of interest" description="Disordered" evidence="1">
    <location>
        <begin position="705"/>
        <end position="808"/>
    </location>
</feature>
<sequence length="902" mass="99446">MTSRSASCANRNGSVVYWPNLGYGRFGRQIGMRGAPVFDRPDRRPARRHSRQGTAALVWSTDLPHRQGTHIAFVDLMSAGKPYLILSSKNNMGAETRVEYAPSTRFYLEDRAAGKPWKTRLPFPTHVIERVEVRDHVTGHTFVQKGGMLQSVAVNVRGAVTATDIVTNIDYNARGQRTVIAYGNGSTTDYEYDARTFRVTRIRTIRPNPDPHTVQDLHYHYDPVGNIARIRDQAQQGVFFDNDYADPTQSFVYDAIYRLTSATGREHATLTMPTAEGFAPIAHPQDSQLQRNYTQRYTYDPVGNILRMKHESGMTVVWQRGYDYHPGGNQLRATSAGLDNINDPPNYSVPYSHDAHGNMNAMPNIPGGLTWDDDDRLQSSDSIGGGKTYYVYDGAGQRVRKVHVNQSGTTSRQRLYFGSWETYREHKNINTTNDLDLERETLHVHDDHGCVCLIETKTVDAGAPVVTPANIARYQYSNHLGTANLELDDDAEVISYEEFHPYGTSSYRAANNAIEVSAKRYRYTGQERDEETGLAYHGARYYAPWLGRWTAADPLGLADGTNRYLYTRSNPVILVDWGGTRAEQPDSAEDNYGVQFATPIVGATDKSQKTAFEFIDAAAQWRFRDAAGLFVKQWLWAGAGMAEDTVVEITNLPAHVELAGKASVDAARNYQDSQKFRKAAGIAVAAAVGATFALLDVLYLRRGRSSHASSNPLGASSNGPRGKSPNGGNGTPPNPGVAGSPTSNNPGAASKPPSPSPASDNRSAQHQNPGDTKNPAKAKTNSTSEGTPGTEASITVRPPARPVPVPVRVRGFPDATLREGSTIRVGETMAQGDKIDDLARLVKEHGGTPEKWRKIKGTGMVDYGERSISRTEELHWYENSEIGRVEIKVKTRPGWRPPPTTY</sequence>
<feature type="compositionally biased region" description="Polar residues" evidence="1">
    <location>
        <begin position="762"/>
        <end position="771"/>
    </location>
</feature>